<dbReference type="AlphaFoldDB" id="A0A1M6M349"/>
<evidence type="ECO:0000313" key="2">
    <source>
        <dbReference type="Proteomes" id="UP000183952"/>
    </source>
</evidence>
<protein>
    <submittedName>
        <fullName evidence="1">Uncharacterized protein</fullName>
    </submittedName>
</protein>
<dbReference type="Proteomes" id="UP000183952">
    <property type="component" value="Unassembled WGS sequence"/>
</dbReference>
<dbReference type="STRING" id="1121331.SAMN02745248_00922"/>
<accession>A0A1M6M349</accession>
<dbReference type="RefSeq" id="WP_178139221.1">
    <property type="nucleotide sequence ID" value="NZ_FRAD01000006.1"/>
</dbReference>
<sequence length="45" mass="5174">MDKKRENDIMMVEIDVDKLVKESKDGGWRDGNWCGNVCLGIMCQI</sequence>
<name>A0A1M6M349_9CLOT</name>
<proteinExistence type="predicted"/>
<gene>
    <name evidence="1" type="ORF">SAMN02745248_00922</name>
</gene>
<dbReference type="EMBL" id="FRAD01000006">
    <property type="protein sequence ID" value="SHJ77753.1"/>
    <property type="molecule type" value="Genomic_DNA"/>
</dbReference>
<evidence type="ECO:0000313" key="1">
    <source>
        <dbReference type="EMBL" id="SHJ77753.1"/>
    </source>
</evidence>
<keyword evidence="2" id="KW-1185">Reference proteome</keyword>
<organism evidence="1 2">
    <name type="scientific">Hathewaya proteolytica DSM 3090</name>
    <dbReference type="NCBI Taxonomy" id="1121331"/>
    <lineage>
        <taxon>Bacteria</taxon>
        <taxon>Bacillati</taxon>
        <taxon>Bacillota</taxon>
        <taxon>Clostridia</taxon>
        <taxon>Eubacteriales</taxon>
        <taxon>Clostridiaceae</taxon>
        <taxon>Hathewaya</taxon>
    </lineage>
</organism>
<reference evidence="1 2" key="1">
    <citation type="submission" date="2016-11" db="EMBL/GenBank/DDBJ databases">
        <authorList>
            <person name="Jaros S."/>
            <person name="Januszkiewicz K."/>
            <person name="Wedrychowicz H."/>
        </authorList>
    </citation>
    <scope>NUCLEOTIDE SEQUENCE [LARGE SCALE GENOMIC DNA]</scope>
    <source>
        <strain evidence="1 2">DSM 3090</strain>
    </source>
</reference>